<accession>A0A9Q0N1X2</accession>
<organism evidence="1 2">
    <name type="scientific">Pseudolycoriella hygida</name>
    <dbReference type="NCBI Taxonomy" id="35572"/>
    <lineage>
        <taxon>Eukaryota</taxon>
        <taxon>Metazoa</taxon>
        <taxon>Ecdysozoa</taxon>
        <taxon>Arthropoda</taxon>
        <taxon>Hexapoda</taxon>
        <taxon>Insecta</taxon>
        <taxon>Pterygota</taxon>
        <taxon>Neoptera</taxon>
        <taxon>Endopterygota</taxon>
        <taxon>Diptera</taxon>
        <taxon>Nematocera</taxon>
        <taxon>Sciaroidea</taxon>
        <taxon>Sciaridae</taxon>
        <taxon>Pseudolycoriella</taxon>
    </lineage>
</organism>
<gene>
    <name evidence="1" type="ORF">Bhyg_07085</name>
</gene>
<feature type="non-terminal residue" evidence="1">
    <location>
        <position position="64"/>
    </location>
</feature>
<proteinExistence type="predicted"/>
<evidence type="ECO:0000313" key="2">
    <source>
        <dbReference type="Proteomes" id="UP001151699"/>
    </source>
</evidence>
<protein>
    <submittedName>
        <fullName evidence="1">Uncharacterized protein</fullName>
    </submittedName>
</protein>
<dbReference type="EMBL" id="WJQU01000002">
    <property type="protein sequence ID" value="KAJ6642138.1"/>
    <property type="molecule type" value="Genomic_DNA"/>
</dbReference>
<feature type="non-terminal residue" evidence="1">
    <location>
        <position position="1"/>
    </location>
</feature>
<name>A0A9Q0N1X2_9DIPT</name>
<reference evidence="1" key="1">
    <citation type="submission" date="2022-07" db="EMBL/GenBank/DDBJ databases">
        <authorList>
            <person name="Trinca V."/>
            <person name="Uliana J.V.C."/>
            <person name="Torres T.T."/>
            <person name="Ward R.J."/>
            <person name="Monesi N."/>
        </authorList>
    </citation>
    <scope>NUCLEOTIDE SEQUENCE</scope>
    <source>
        <strain evidence="1">HSMRA1968</strain>
        <tissue evidence="1">Whole embryos</tissue>
    </source>
</reference>
<dbReference type="AlphaFoldDB" id="A0A9Q0N1X2"/>
<dbReference type="Proteomes" id="UP001151699">
    <property type="component" value="Chromosome B"/>
</dbReference>
<sequence length="64" mass="6916">HFRTEKQCYNSATIMLVLALNETSQPMVVSAYPVCEAQSYFTDLQKLVSTIPGAGNIIVPTPAG</sequence>
<comment type="caution">
    <text evidence="1">The sequence shown here is derived from an EMBL/GenBank/DDBJ whole genome shotgun (WGS) entry which is preliminary data.</text>
</comment>
<keyword evidence="2" id="KW-1185">Reference proteome</keyword>
<evidence type="ECO:0000313" key="1">
    <source>
        <dbReference type="EMBL" id="KAJ6642138.1"/>
    </source>
</evidence>